<accession>A0A7W9VXW1</accession>
<dbReference type="PANTHER" id="PTHR43649:SF12">
    <property type="entry name" value="DIACETYLCHITOBIOSE BINDING PROTEIN DASA"/>
    <property type="match status" value="1"/>
</dbReference>
<protein>
    <submittedName>
        <fullName evidence="4">ABC-type glycerol-3-phosphate transport system substrate-binding protein</fullName>
    </submittedName>
</protein>
<dbReference type="PANTHER" id="PTHR43649">
    <property type="entry name" value="ARABINOSE-BINDING PROTEIN-RELATED"/>
    <property type="match status" value="1"/>
</dbReference>
<dbReference type="InterPro" id="IPR050490">
    <property type="entry name" value="Bact_solute-bd_prot1"/>
</dbReference>
<dbReference type="EMBL" id="JACHEU010000007">
    <property type="protein sequence ID" value="MBB6014597.1"/>
    <property type="molecule type" value="Genomic_DNA"/>
</dbReference>
<gene>
    <name evidence="4" type="ORF">HNR59_003993</name>
</gene>
<dbReference type="InterPro" id="IPR006059">
    <property type="entry name" value="SBP"/>
</dbReference>
<dbReference type="GO" id="GO:0042597">
    <property type="term" value="C:periplasmic space"/>
    <property type="evidence" value="ECO:0007669"/>
    <property type="project" value="UniProtKB-SubCell"/>
</dbReference>
<comment type="subcellular location">
    <subcellularLocation>
        <location evidence="1">Periplasm</location>
    </subcellularLocation>
</comment>
<evidence type="ECO:0000256" key="2">
    <source>
        <dbReference type="ARBA" id="ARBA00008520"/>
    </source>
</evidence>
<dbReference type="Gene3D" id="3.40.190.10">
    <property type="entry name" value="Periplasmic binding protein-like II"/>
    <property type="match status" value="2"/>
</dbReference>
<evidence type="ECO:0000313" key="4">
    <source>
        <dbReference type="EMBL" id="MBB6014597.1"/>
    </source>
</evidence>
<comment type="similarity">
    <text evidence="2">Belongs to the bacterial solute-binding protein 1 family.</text>
</comment>
<dbReference type="SUPFAM" id="SSF53850">
    <property type="entry name" value="Periplasmic binding protein-like II"/>
    <property type="match status" value="1"/>
</dbReference>
<dbReference type="AlphaFoldDB" id="A0A7W9VXW1"/>
<name>A0A7W9VXW1_9HYPH</name>
<proteinExistence type="inferred from homology"/>
<dbReference type="Pfam" id="PF01547">
    <property type="entry name" value="SBP_bac_1"/>
    <property type="match status" value="1"/>
</dbReference>
<dbReference type="CDD" id="cd13585">
    <property type="entry name" value="PBP2_TMBP_like"/>
    <property type="match status" value="1"/>
</dbReference>
<comment type="caution">
    <text evidence="4">The sequence shown here is derived from an EMBL/GenBank/DDBJ whole genome shotgun (WGS) entry which is preliminary data.</text>
</comment>
<evidence type="ECO:0000256" key="3">
    <source>
        <dbReference type="ARBA" id="ARBA00022764"/>
    </source>
</evidence>
<evidence type="ECO:0000256" key="1">
    <source>
        <dbReference type="ARBA" id="ARBA00004418"/>
    </source>
</evidence>
<keyword evidence="5" id="KW-1185">Reference proteome</keyword>
<sequence length="502" mass="54808">MNGMSCCRRRLIHSSRQEAACPEKDVKVTGPSGSCREVVRQRVGDLGEVGPVRKPDNKEEIAMRKSIIAFGAALALGGAVSSASAEEIVIATVNNGDMIIMQKLSKEFEDQTGIKLRWVVLEENTLRERLAADIATKAGQYDVISVNSYQTQLWAKMGWLTKLDDFSASYDYDDFIPATRQSLSVDGVMYGAPFYGESLITFYRKDLFEKAGITMPEKPTLDDLAGFAEKITDRENGINGICLRGKPGWGENTPLITTFVSALGGEWFDMEWKPRLTSEPWRQAMDWYLDVMKKAGPVGAATNGYNENRVLFSSGKCGMWIDATVTAGYLLDPKESQVSDTTGFAPFPVTDKNPQAAGWSGAWALAIPASVTDNAAAAKKFIEWATSKEYARLVGEREGWLLAPSGTRKSTYALPEYQNVAEPFADKVLAAISAVNPTKPTVNEVPYTGAGFIDIAEFQALGTTIGQNIAAALSGSKTADEALQESQAYAERTMERAGYYKK</sequence>
<organism evidence="4 5">
    <name type="scientific">Aquamicrobium lusatiense</name>
    <dbReference type="NCBI Taxonomy" id="89772"/>
    <lineage>
        <taxon>Bacteria</taxon>
        <taxon>Pseudomonadati</taxon>
        <taxon>Pseudomonadota</taxon>
        <taxon>Alphaproteobacteria</taxon>
        <taxon>Hyphomicrobiales</taxon>
        <taxon>Phyllobacteriaceae</taxon>
        <taxon>Aquamicrobium</taxon>
    </lineage>
</organism>
<reference evidence="4 5" key="1">
    <citation type="submission" date="2020-08" db="EMBL/GenBank/DDBJ databases">
        <title>Genomic Encyclopedia of Type Strains, Phase IV (KMG-IV): sequencing the most valuable type-strain genomes for metagenomic binning, comparative biology and taxonomic classification.</title>
        <authorList>
            <person name="Goeker M."/>
        </authorList>
    </citation>
    <scope>NUCLEOTIDE SEQUENCE [LARGE SCALE GENOMIC DNA]</scope>
    <source>
        <strain evidence="4 5">DSM 11099</strain>
    </source>
</reference>
<evidence type="ECO:0000313" key="5">
    <source>
        <dbReference type="Proteomes" id="UP000533306"/>
    </source>
</evidence>
<dbReference type="Proteomes" id="UP000533306">
    <property type="component" value="Unassembled WGS sequence"/>
</dbReference>
<keyword evidence="3" id="KW-0574">Periplasm</keyword>